<proteinExistence type="predicted"/>
<dbReference type="EMBL" id="BGZK01004191">
    <property type="protein sequence ID" value="GBP07489.1"/>
    <property type="molecule type" value="Genomic_DNA"/>
</dbReference>
<dbReference type="Proteomes" id="UP000299102">
    <property type="component" value="Unassembled WGS sequence"/>
</dbReference>
<keyword evidence="2" id="KW-1185">Reference proteome</keyword>
<comment type="caution">
    <text evidence="1">The sequence shown here is derived from an EMBL/GenBank/DDBJ whole genome shotgun (WGS) entry which is preliminary data.</text>
</comment>
<sequence length="122" mass="14197">MLKRVYGEFKRLGWDSDTYDFDEKDDMEINELHRGSDLERDDHDVHENLTGRGLCKEFRDILFPGNELPKQIITEDFGENGMLRVCGTIYTTRTRHRVIKTMLAQISGKTMIHGTKICQNSC</sequence>
<evidence type="ECO:0000313" key="2">
    <source>
        <dbReference type="Proteomes" id="UP000299102"/>
    </source>
</evidence>
<evidence type="ECO:0000313" key="1">
    <source>
        <dbReference type="EMBL" id="GBP07489.1"/>
    </source>
</evidence>
<reference evidence="1 2" key="1">
    <citation type="journal article" date="2019" name="Commun. Biol.">
        <title>The bagworm genome reveals a unique fibroin gene that provides high tensile strength.</title>
        <authorList>
            <person name="Kono N."/>
            <person name="Nakamura H."/>
            <person name="Ohtoshi R."/>
            <person name="Tomita M."/>
            <person name="Numata K."/>
            <person name="Arakawa K."/>
        </authorList>
    </citation>
    <scope>NUCLEOTIDE SEQUENCE [LARGE SCALE GENOMIC DNA]</scope>
</reference>
<name>A0A4C1SZ65_EUMVA</name>
<gene>
    <name evidence="1" type="ORF">EVAR_100695_1</name>
</gene>
<dbReference type="AlphaFoldDB" id="A0A4C1SZ65"/>
<accession>A0A4C1SZ65</accession>
<organism evidence="1 2">
    <name type="scientific">Eumeta variegata</name>
    <name type="common">Bagworm moth</name>
    <name type="synonym">Eumeta japonica</name>
    <dbReference type="NCBI Taxonomy" id="151549"/>
    <lineage>
        <taxon>Eukaryota</taxon>
        <taxon>Metazoa</taxon>
        <taxon>Ecdysozoa</taxon>
        <taxon>Arthropoda</taxon>
        <taxon>Hexapoda</taxon>
        <taxon>Insecta</taxon>
        <taxon>Pterygota</taxon>
        <taxon>Neoptera</taxon>
        <taxon>Endopterygota</taxon>
        <taxon>Lepidoptera</taxon>
        <taxon>Glossata</taxon>
        <taxon>Ditrysia</taxon>
        <taxon>Tineoidea</taxon>
        <taxon>Psychidae</taxon>
        <taxon>Oiketicinae</taxon>
        <taxon>Eumeta</taxon>
    </lineage>
</organism>
<protein>
    <submittedName>
        <fullName evidence="1">Uncharacterized protein</fullName>
    </submittedName>
</protein>